<dbReference type="PANTHER" id="PTHR13802:SF52">
    <property type="entry name" value="MUCIN-4"/>
    <property type="match status" value="1"/>
</dbReference>
<accession>A0AAV2IJS7</accession>
<keyword evidence="4" id="KW-1185">Reference proteome</keyword>
<dbReference type="GO" id="GO:0007160">
    <property type="term" value="P:cell-matrix adhesion"/>
    <property type="evidence" value="ECO:0007669"/>
    <property type="project" value="InterPro"/>
</dbReference>
<keyword evidence="1" id="KW-1015">Disulfide bond</keyword>
<gene>
    <name evidence="3" type="ORF">GSLYS_00020462001</name>
</gene>
<proteinExistence type="predicted"/>
<dbReference type="Pfam" id="PF06119">
    <property type="entry name" value="NIDO"/>
    <property type="match status" value="1"/>
</dbReference>
<dbReference type="SMART" id="SM00539">
    <property type="entry name" value="NIDO"/>
    <property type="match status" value="1"/>
</dbReference>
<dbReference type="AlphaFoldDB" id="A0AAV2IJS7"/>
<sequence>MKKCSHTCYTQNGIEKCTCPDGLELDVTGLVCVVPYYPYGSGANDEMLSSQMYGRSLYQGAILVSPPIYFNTAVPFGNSQNMYKVAYVMSNGLFVFGDESIAISASPNLNLAFSQKWNIVAPYWTDTKPNSGHVNYHLYEKCGQAAYDGTNDDSMSQNRIKVMTRASQDLLKYYGFIGFTVEKVLVLTWVDVQHIYGTENSTFQAVFISGWKKESQNGQDMQEREQTSYVIFMYQQGKMNWPYIVGRLINIGFTGNNLPFTNTVLASRLDKMKGNTGFDGVFTFKTGSSSSSLQKCHSYTCSKINLLSNPVYENDKRTLYGCPCTMERLGSQWQLYETRGEKNDVECYAISHIAKNRLLASNIRNKLCCYKREKPHNPSDWRDVEQTMREASYVPNSGHVLINDP</sequence>
<reference evidence="3 4" key="1">
    <citation type="submission" date="2024-04" db="EMBL/GenBank/DDBJ databases">
        <authorList>
            <consortium name="Genoscope - CEA"/>
            <person name="William W."/>
        </authorList>
    </citation>
    <scope>NUCLEOTIDE SEQUENCE [LARGE SCALE GENOMIC DNA]</scope>
</reference>
<dbReference type="PANTHER" id="PTHR13802">
    <property type="entry name" value="MUCIN 4-RELATED"/>
    <property type="match status" value="1"/>
</dbReference>
<feature type="non-terminal residue" evidence="3">
    <location>
        <position position="405"/>
    </location>
</feature>
<evidence type="ECO:0000313" key="4">
    <source>
        <dbReference type="Proteomes" id="UP001497497"/>
    </source>
</evidence>
<dbReference type="Proteomes" id="UP001497497">
    <property type="component" value="Unassembled WGS sequence"/>
</dbReference>
<name>A0AAV2IJS7_LYMST</name>
<dbReference type="InterPro" id="IPR003886">
    <property type="entry name" value="NIDO_dom"/>
</dbReference>
<evidence type="ECO:0000259" key="2">
    <source>
        <dbReference type="SMART" id="SM00539"/>
    </source>
</evidence>
<evidence type="ECO:0000256" key="1">
    <source>
        <dbReference type="ARBA" id="ARBA00023157"/>
    </source>
</evidence>
<dbReference type="InterPro" id="IPR051495">
    <property type="entry name" value="Epithelial_Barrier/Signaling"/>
</dbReference>
<comment type="caution">
    <text evidence="3">The sequence shown here is derived from an EMBL/GenBank/DDBJ whole genome shotgun (WGS) entry which is preliminary data.</text>
</comment>
<dbReference type="EMBL" id="CAXITT010000906">
    <property type="protein sequence ID" value="CAL1547137.1"/>
    <property type="molecule type" value="Genomic_DNA"/>
</dbReference>
<feature type="domain" description="NIDO" evidence="2">
    <location>
        <begin position="122"/>
        <end position="291"/>
    </location>
</feature>
<protein>
    <recommendedName>
        <fullName evidence="2">NIDO domain-containing protein</fullName>
    </recommendedName>
</protein>
<evidence type="ECO:0000313" key="3">
    <source>
        <dbReference type="EMBL" id="CAL1547137.1"/>
    </source>
</evidence>
<organism evidence="3 4">
    <name type="scientific">Lymnaea stagnalis</name>
    <name type="common">Great pond snail</name>
    <name type="synonym">Helix stagnalis</name>
    <dbReference type="NCBI Taxonomy" id="6523"/>
    <lineage>
        <taxon>Eukaryota</taxon>
        <taxon>Metazoa</taxon>
        <taxon>Spiralia</taxon>
        <taxon>Lophotrochozoa</taxon>
        <taxon>Mollusca</taxon>
        <taxon>Gastropoda</taxon>
        <taxon>Heterobranchia</taxon>
        <taxon>Euthyneura</taxon>
        <taxon>Panpulmonata</taxon>
        <taxon>Hygrophila</taxon>
        <taxon>Lymnaeoidea</taxon>
        <taxon>Lymnaeidae</taxon>
        <taxon>Lymnaea</taxon>
    </lineage>
</organism>